<dbReference type="AlphaFoldDB" id="A2ZF36"/>
<gene>
    <name evidence="1" type="ORF">OsI_36398</name>
</gene>
<dbReference type="Gramene" id="BGIOSGA033851-TA">
    <property type="protein sequence ID" value="BGIOSGA033851-PA"/>
    <property type="gene ID" value="BGIOSGA033851"/>
</dbReference>
<dbReference type="STRING" id="39946.A2ZF36"/>
<evidence type="ECO:0000313" key="2">
    <source>
        <dbReference type="Proteomes" id="UP000007015"/>
    </source>
</evidence>
<evidence type="ECO:0000313" key="1">
    <source>
        <dbReference type="EMBL" id="EAY81220.1"/>
    </source>
</evidence>
<dbReference type="HOGENOM" id="CLU_2282097_0_0_1"/>
<organism evidence="1 2">
    <name type="scientific">Oryza sativa subsp. indica</name>
    <name type="common">Rice</name>
    <dbReference type="NCBI Taxonomy" id="39946"/>
    <lineage>
        <taxon>Eukaryota</taxon>
        <taxon>Viridiplantae</taxon>
        <taxon>Streptophyta</taxon>
        <taxon>Embryophyta</taxon>
        <taxon>Tracheophyta</taxon>
        <taxon>Spermatophyta</taxon>
        <taxon>Magnoliopsida</taxon>
        <taxon>Liliopsida</taxon>
        <taxon>Poales</taxon>
        <taxon>Poaceae</taxon>
        <taxon>BOP clade</taxon>
        <taxon>Oryzoideae</taxon>
        <taxon>Oryzeae</taxon>
        <taxon>Oryzinae</taxon>
        <taxon>Oryza</taxon>
        <taxon>Oryza sativa</taxon>
    </lineage>
</organism>
<proteinExistence type="predicted"/>
<accession>A2ZF36</accession>
<sequence length="102" mass="9852">MAKNGYYCGGAAVVSGGAQSGLTCNNGGGGGVVVSRKRGREVEQQYYVPPSSAALLPIPGMVAAPAADVAASRFVESGMACTSGRAAAAAFGRAGVGGVSVN</sequence>
<name>A2ZF36_ORYSI</name>
<protein>
    <submittedName>
        <fullName evidence="1">Uncharacterized protein</fullName>
    </submittedName>
</protein>
<keyword evidence="2" id="KW-1185">Reference proteome</keyword>
<dbReference type="EMBL" id="CM000136">
    <property type="protein sequence ID" value="EAY81220.1"/>
    <property type="molecule type" value="Genomic_DNA"/>
</dbReference>
<dbReference type="Proteomes" id="UP000007015">
    <property type="component" value="Chromosome 11"/>
</dbReference>
<reference evidence="1 2" key="1">
    <citation type="journal article" date="2005" name="PLoS Biol.">
        <title>The genomes of Oryza sativa: a history of duplications.</title>
        <authorList>
            <person name="Yu J."/>
            <person name="Wang J."/>
            <person name="Lin W."/>
            <person name="Li S."/>
            <person name="Li H."/>
            <person name="Zhou J."/>
            <person name="Ni P."/>
            <person name="Dong W."/>
            <person name="Hu S."/>
            <person name="Zeng C."/>
            <person name="Zhang J."/>
            <person name="Zhang Y."/>
            <person name="Li R."/>
            <person name="Xu Z."/>
            <person name="Li S."/>
            <person name="Li X."/>
            <person name="Zheng H."/>
            <person name="Cong L."/>
            <person name="Lin L."/>
            <person name="Yin J."/>
            <person name="Geng J."/>
            <person name="Li G."/>
            <person name="Shi J."/>
            <person name="Liu J."/>
            <person name="Lv H."/>
            <person name="Li J."/>
            <person name="Wang J."/>
            <person name="Deng Y."/>
            <person name="Ran L."/>
            <person name="Shi X."/>
            <person name="Wang X."/>
            <person name="Wu Q."/>
            <person name="Li C."/>
            <person name="Ren X."/>
            <person name="Wang J."/>
            <person name="Wang X."/>
            <person name="Li D."/>
            <person name="Liu D."/>
            <person name="Zhang X."/>
            <person name="Ji Z."/>
            <person name="Zhao W."/>
            <person name="Sun Y."/>
            <person name="Zhang Z."/>
            <person name="Bao J."/>
            <person name="Han Y."/>
            <person name="Dong L."/>
            <person name="Ji J."/>
            <person name="Chen P."/>
            <person name="Wu S."/>
            <person name="Liu J."/>
            <person name="Xiao Y."/>
            <person name="Bu D."/>
            <person name="Tan J."/>
            <person name="Yang L."/>
            <person name="Ye C."/>
            <person name="Zhang J."/>
            <person name="Xu J."/>
            <person name="Zhou Y."/>
            <person name="Yu Y."/>
            <person name="Zhang B."/>
            <person name="Zhuang S."/>
            <person name="Wei H."/>
            <person name="Liu B."/>
            <person name="Lei M."/>
            <person name="Yu H."/>
            <person name="Li Y."/>
            <person name="Xu H."/>
            <person name="Wei S."/>
            <person name="He X."/>
            <person name="Fang L."/>
            <person name="Zhang Z."/>
            <person name="Zhang Y."/>
            <person name="Huang X."/>
            <person name="Su Z."/>
            <person name="Tong W."/>
            <person name="Li J."/>
            <person name="Tong Z."/>
            <person name="Li S."/>
            <person name="Ye J."/>
            <person name="Wang L."/>
            <person name="Fang L."/>
            <person name="Lei T."/>
            <person name="Chen C."/>
            <person name="Chen H."/>
            <person name="Xu Z."/>
            <person name="Li H."/>
            <person name="Huang H."/>
            <person name="Zhang F."/>
            <person name="Xu H."/>
            <person name="Li N."/>
            <person name="Zhao C."/>
            <person name="Li S."/>
            <person name="Dong L."/>
            <person name="Huang Y."/>
            <person name="Li L."/>
            <person name="Xi Y."/>
            <person name="Qi Q."/>
            <person name="Li W."/>
            <person name="Zhang B."/>
            <person name="Hu W."/>
            <person name="Zhang Y."/>
            <person name="Tian X."/>
            <person name="Jiao Y."/>
            <person name="Liang X."/>
            <person name="Jin J."/>
            <person name="Gao L."/>
            <person name="Zheng W."/>
            <person name="Hao B."/>
            <person name="Liu S."/>
            <person name="Wang W."/>
            <person name="Yuan L."/>
            <person name="Cao M."/>
            <person name="McDermott J."/>
            <person name="Samudrala R."/>
            <person name="Wang J."/>
            <person name="Wong G.K."/>
            <person name="Yang H."/>
        </authorList>
    </citation>
    <scope>NUCLEOTIDE SEQUENCE [LARGE SCALE GENOMIC DNA]</scope>
    <source>
        <strain evidence="2">cv. 93-11</strain>
    </source>
</reference>